<sequence>MVVLTRPPGALSPDTLTAYYTTEPLLSNSPVLVLYGPATSANATLNTSHIQAHVFTAAGLRSYPRLTVSPNSPLYASVHHLPRDQQGDEVCRGLAVSLARYFRDTPQPVKHAWLSSLSSGNESIGRTLFREAHIGELASRLEKVEDTLTVIEEVQAALAEQFLSWIDVDLVLPAGSIAERASTAEEAQDVDLPGDENNTQERYGQCGPLVSLFGSPAFLPTSKMRRAPSKPTAIGRSKSLLKNQKEALRREMCELVDTEERYVSKVYDLLVNVADDFRQKARNKSAVSTSPNEKALADLFPPSLDEIFELNNGFLEAIRISLDETAVGAVEDMQTDTTETPASEAARHSRDHDPTGTLAFSKLLLEWFPKFRACYSDYMRASTKFPVILSGFTKDVGSSFSKRVQQTGEQRLRSLLIEPVQRLPRYSLFIDNMTTLLPATHPALKRLLKARDIITDICSLESSSTDEQSQVVSRLRNLISSWPPSLQPRGRLITAADYTEIPAPFRYDVAADDQEAGLFLLFSSCLVLVRKANESAISARGVLAEADRPTTVTIAASVAAAIDEKRSSPDLVFAGSIGLDALRFTETSDGRCVWMRCAPLSMESSALKWNHLPRGTADVRLFRLSGSYEDRVARWSEDFVKARIEGRFTEAERENRKWGFRSLKDPAAGLSMCTAVFEQRSTRTKANLSLPASITLIVNNPREAETARSGMNHSEIVASVMIREDGLCDLEITGADDSYSFETVSPDGFMPAFTRRVENFLLEANTIGNPSLTPFLLSFHNRILDNLTIIFEGDQYRPRLFRPTSPVKMLSNFLGGGSVRENLSTSRAGLPSSLMMTSTTKLPPPRPPSRVNSHRKAYSEDTGTKITMVQTSNAEESTDPVQNLEDTLATYVLALHCRKGNVVGKVLRNRAAADELEVNEIYNSLLEDPTRHQQAAEVSVDVLFSAFEKFLTVAWKERFGAVMERSTWSSLQDKSETLLPKDFAAYFKEKLSELAPQNQRAFKLIIRLFADLLDGAGNDGDCGALTATFAEVLVPDGNAYEYITLLDRLGEDVEILYSDNISSADKDGSISGSMDSARRMKSGQIGSVGSDTSLRKRFGFGTLTRERSKSEAEPKGNSVWRNLGKTSRGAAAGSVPSSPSPTKNPLSRSKSSDLDGRMTISGRPSSRDRPNLFSAFSFDGRPGSSSTNASLEMIGEGVAADHQSPKYRRKRRSSLSDLRSLHGSDTSPVWSESKETTPLKRSTDSIRNRPLSHTGALDFRFDMPKELVAQDRKENTSALPGLPPQDQTVGRGRGYSSPVKTTLTERAHNIGSEDATASPSPRGLRKRHDTISGIPTLKGTYRDRANTRTSIVAQTMTPKKLPTSPQQRPSSSPQKVPASPSRPPLPHQKSSSSSPQKLRMQSPQKLRERLQSEQKAIQGAEESLQAELSKIGAEMSALTSRSPQSTSTPRSLFNLELTHLSSQITALELKLAETLTGLKNSNEATRQDVDTSMTISEKKAKKLDELYREANAENEALYDKFNEELVKVLKSVRGGEGEEEMRRQLKEAQEERTRAVRENMRLKRENAGLRAQLRGE</sequence>
<protein>
    <recommendedName>
        <fullName evidence="2">DH domain-containing protein</fullName>
    </recommendedName>
</protein>
<organism evidence="3 4">
    <name type="scientific">Xylona heveae (strain CBS 132557 / TC161)</name>
    <dbReference type="NCBI Taxonomy" id="1328760"/>
    <lineage>
        <taxon>Eukaryota</taxon>
        <taxon>Fungi</taxon>
        <taxon>Dikarya</taxon>
        <taxon>Ascomycota</taxon>
        <taxon>Pezizomycotina</taxon>
        <taxon>Xylonomycetes</taxon>
        <taxon>Xylonales</taxon>
        <taxon>Xylonaceae</taxon>
        <taxon>Xylona</taxon>
    </lineage>
</organism>
<feature type="region of interest" description="Disordered" evidence="1">
    <location>
        <begin position="1272"/>
        <end position="1421"/>
    </location>
</feature>
<keyword evidence="4" id="KW-1185">Reference proteome</keyword>
<dbReference type="RefSeq" id="XP_018184912.1">
    <property type="nucleotide sequence ID" value="XM_018333442.1"/>
</dbReference>
<evidence type="ECO:0000256" key="1">
    <source>
        <dbReference type="SAM" id="MobiDB-lite"/>
    </source>
</evidence>
<dbReference type="SMART" id="SM00325">
    <property type="entry name" value="RhoGEF"/>
    <property type="match status" value="1"/>
</dbReference>
<feature type="compositionally biased region" description="Polar residues" evidence="1">
    <location>
        <begin position="1347"/>
        <end position="1357"/>
    </location>
</feature>
<dbReference type="STRING" id="1328760.A0A164ZPY1"/>
<dbReference type="Pfam" id="PF17114">
    <property type="entry name" value="Nod1"/>
    <property type="match status" value="1"/>
</dbReference>
<feature type="compositionally biased region" description="Low complexity" evidence="1">
    <location>
        <begin position="1362"/>
        <end position="1374"/>
    </location>
</feature>
<dbReference type="InterPro" id="IPR032634">
    <property type="entry name" value="Gef2/Nod1_dom"/>
</dbReference>
<feature type="compositionally biased region" description="Basic and acidic residues" evidence="1">
    <location>
        <begin position="1232"/>
        <end position="1247"/>
    </location>
</feature>
<dbReference type="Pfam" id="PF25351">
    <property type="entry name" value="PH_BUD3_C"/>
    <property type="match status" value="1"/>
</dbReference>
<evidence type="ECO:0000313" key="4">
    <source>
        <dbReference type="Proteomes" id="UP000076632"/>
    </source>
</evidence>
<gene>
    <name evidence="3" type="ORF">L228DRAFT_250947</name>
</gene>
<feature type="region of interest" description="Disordered" evidence="1">
    <location>
        <begin position="1065"/>
        <end position="1251"/>
    </location>
</feature>
<accession>A0A164ZPY1</accession>
<dbReference type="PANTHER" id="PTHR22834:SF21">
    <property type="entry name" value="GUANYL NUCLEOTIDE EXCHANGE FACTOR, PUTATIVE (AFU_ORTHOLOGUE AFUA_5G11890)-RELATED"/>
    <property type="match status" value="1"/>
</dbReference>
<dbReference type="GO" id="GO:0005737">
    <property type="term" value="C:cytoplasm"/>
    <property type="evidence" value="ECO:0007669"/>
    <property type="project" value="TreeGrafter"/>
</dbReference>
<reference evidence="3 4" key="1">
    <citation type="journal article" date="2016" name="Fungal Biol.">
        <title>The genome of Xylona heveae provides a window into fungal endophytism.</title>
        <authorList>
            <person name="Gazis R."/>
            <person name="Kuo A."/>
            <person name="Riley R."/>
            <person name="LaButti K."/>
            <person name="Lipzen A."/>
            <person name="Lin J."/>
            <person name="Amirebrahimi M."/>
            <person name="Hesse C.N."/>
            <person name="Spatafora J.W."/>
            <person name="Henrissat B."/>
            <person name="Hainaut M."/>
            <person name="Grigoriev I.V."/>
            <person name="Hibbett D.S."/>
        </authorList>
    </citation>
    <scope>NUCLEOTIDE SEQUENCE [LARGE SCALE GENOMIC DNA]</scope>
    <source>
        <strain evidence="3 4">TC161</strain>
    </source>
</reference>
<dbReference type="Gene3D" id="1.20.900.10">
    <property type="entry name" value="Dbl homology (DH) domain"/>
    <property type="match status" value="1"/>
</dbReference>
<dbReference type="InterPro" id="IPR000219">
    <property type="entry name" value="DH_dom"/>
</dbReference>
<feature type="compositionally biased region" description="Low complexity" evidence="1">
    <location>
        <begin position="1127"/>
        <end position="1141"/>
    </location>
</feature>
<dbReference type="OrthoDB" id="4066896at2759"/>
<dbReference type="EMBL" id="KV407466">
    <property type="protein sequence ID" value="KZF19357.1"/>
    <property type="molecule type" value="Genomic_DNA"/>
</dbReference>
<feature type="compositionally biased region" description="Polar residues" evidence="1">
    <location>
        <begin position="1395"/>
        <end position="1404"/>
    </location>
</feature>
<dbReference type="GO" id="GO:0005085">
    <property type="term" value="F:guanyl-nucleotide exchange factor activity"/>
    <property type="evidence" value="ECO:0007669"/>
    <property type="project" value="InterPro"/>
</dbReference>
<dbReference type="InterPro" id="IPR057454">
    <property type="entry name" value="Bud3_C"/>
</dbReference>
<dbReference type="GO" id="GO:0032955">
    <property type="term" value="P:regulation of division septum assembly"/>
    <property type="evidence" value="ECO:0007669"/>
    <property type="project" value="TreeGrafter"/>
</dbReference>
<dbReference type="InterPro" id="IPR051492">
    <property type="entry name" value="Dynamin-Rho_GEF"/>
</dbReference>
<feature type="compositionally biased region" description="Basic and acidic residues" evidence="1">
    <location>
        <begin position="1104"/>
        <end position="1114"/>
    </location>
</feature>
<dbReference type="PROSITE" id="PS50010">
    <property type="entry name" value="DH_2"/>
    <property type="match status" value="1"/>
</dbReference>
<dbReference type="GeneID" id="28898579"/>
<feature type="compositionally biased region" description="Low complexity" evidence="1">
    <location>
        <begin position="1215"/>
        <end position="1224"/>
    </location>
</feature>
<dbReference type="SUPFAM" id="SSF48065">
    <property type="entry name" value="DBL homology domain (DH-domain)"/>
    <property type="match status" value="1"/>
</dbReference>
<dbReference type="OMA" id="GDEICRG"/>
<name>A0A164ZPY1_XYLHT</name>
<dbReference type="GO" id="GO:0031991">
    <property type="term" value="P:regulation of actomyosin contractile ring contraction"/>
    <property type="evidence" value="ECO:0007669"/>
    <property type="project" value="TreeGrafter"/>
</dbReference>
<feature type="region of interest" description="Disordered" evidence="1">
    <location>
        <begin position="1533"/>
        <end position="1554"/>
    </location>
</feature>
<proteinExistence type="predicted"/>
<dbReference type="PANTHER" id="PTHR22834">
    <property type="entry name" value="NUCLEAR FUSION PROTEIN FUS2"/>
    <property type="match status" value="1"/>
</dbReference>
<feature type="domain" description="DH" evidence="2">
    <location>
        <begin position="247"/>
        <end position="464"/>
    </location>
</feature>
<feature type="region of interest" description="Disordered" evidence="1">
    <location>
        <begin position="830"/>
        <end position="860"/>
    </location>
</feature>
<evidence type="ECO:0000259" key="2">
    <source>
        <dbReference type="PROSITE" id="PS50010"/>
    </source>
</evidence>
<dbReference type="Pfam" id="PF00621">
    <property type="entry name" value="RhoGEF"/>
    <property type="match status" value="1"/>
</dbReference>
<dbReference type="InParanoid" id="A0A164ZPY1"/>
<evidence type="ECO:0000313" key="3">
    <source>
        <dbReference type="EMBL" id="KZF19357.1"/>
    </source>
</evidence>
<dbReference type="Proteomes" id="UP000076632">
    <property type="component" value="Unassembled WGS sequence"/>
</dbReference>
<dbReference type="InterPro" id="IPR035899">
    <property type="entry name" value="DBL_dom_sf"/>
</dbReference>